<keyword evidence="3" id="KW-1185">Reference proteome</keyword>
<evidence type="ECO:0000313" key="2">
    <source>
        <dbReference type="EMBL" id="KAG7054431.1"/>
    </source>
</evidence>
<organism evidence="2 3">
    <name type="scientific">Colletotrichum scovillei</name>
    <dbReference type="NCBI Taxonomy" id="1209932"/>
    <lineage>
        <taxon>Eukaryota</taxon>
        <taxon>Fungi</taxon>
        <taxon>Dikarya</taxon>
        <taxon>Ascomycota</taxon>
        <taxon>Pezizomycotina</taxon>
        <taxon>Sordariomycetes</taxon>
        <taxon>Hypocreomycetidae</taxon>
        <taxon>Glomerellales</taxon>
        <taxon>Glomerellaceae</taxon>
        <taxon>Colletotrichum</taxon>
        <taxon>Colletotrichum acutatum species complex</taxon>
    </lineage>
</organism>
<evidence type="ECO:0000256" key="1">
    <source>
        <dbReference type="SAM" id="MobiDB-lite"/>
    </source>
</evidence>
<dbReference type="AlphaFoldDB" id="A0A9P7UG03"/>
<feature type="region of interest" description="Disordered" evidence="1">
    <location>
        <begin position="1"/>
        <end position="45"/>
    </location>
</feature>
<reference evidence="2" key="1">
    <citation type="submission" date="2021-05" db="EMBL/GenBank/DDBJ databases">
        <title>Comparative genomics of three Colletotrichum scovillei strains and genetic complementation revealed genes involved fungal growth and virulence on chili pepper.</title>
        <authorList>
            <person name="Hsieh D.-K."/>
            <person name="Chuang S.-C."/>
            <person name="Chen C.-Y."/>
            <person name="Chao Y.-T."/>
            <person name="Lu M.-Y.J."/>
            <person name="Lee M.-H."/>
            <person name="Shih M.-C."/>
        </authorList>
    </citation>
    <scope>NUCLEOTIDE SEQUENCE</scope>
    <source>
        <strain evidence="2">Coll-153</strain>
    </source>
</reference>
<name>A0A9P7UG03_9PEZI</name>
<sequence>GKVGKQHVRSRSGQGEGKWDSGARAFFPDSLHGRPERLPKASVGT</sequence>
<dbReference type="EMBL" id="JAESDN010000002">
    <property type="protein sequence ID" value="KAG7054431.1"/>
    <property type="molecule type" value="Genomic_DNA"/>
</dbReference>
<gene>
    <name evidence="2" type="ORF">JMJ77_006915</name>
</gene>
<proteinExistence type="predicted"/>
<evidence type="ECO:0000313" key="3">
    <source>
        <dbReference type="Proteomes" id="UP000699042"/>
    </source>
</evidence>
<comment type="caution">
    <text evidence="2">The sequence shown here is derived from an EMBL/GenBank/DDBJ whole genome shotgun (WGS) entry which is preliminary data.</text>
</comment>
<feature type="compositionally biased region" description="Basic residues" evidence="1">
    <location>
        <begin position="1"/>
        <end position="10"/>
    </location>
</feature>
<dbReference type="Proteomes" id="UP000699042">
    <property type="component" value="Unassembled WGS sequence"/>
</dbReference>
<accession>A0A9P7UG03</accession>
<protein>
    <submittedName>
        <fullName evidence="2">Uncharacterized protein</fullName>
    </submittedName>
</protein>
<feature type="non-terminal residue" evidence="2">
    <location>
        <position position="1"/>
    </location>
</feature>